<feature type="domain" description="Methyltransferase" evidence="1">
    <location>
        <begin position="41"/>
        <end position="156"/>
    </location>
</feature>
<proteinExistence type="predicted"/>
<dbReference type="Pfam" id="PF13847">
    <property type="entry name" value="Methyltransf_31"/>
    <property type="match status" value="1"/>
</dbReference>
<protein>
    <submittedName>
        <fullName evidence="2">Methyltransferase domain-containing protein</fullName>
    </submittedName>
</protein>
<dbReference type="PANTHER" id="PTHR44068">
    <property type="entry name" value="ZGC:194242"/>
    <property type="match status" value="1"/>
</dbReference>
<organism evidence="2 3">
    <name type="scientific">Silvanigrella paludirubra</name>
    <dbReference type="NCBI Taxonomy" id="2499159"/>
    <lineage>
        <taxon>Bacteria</taxon>
        <taxon>Pseudomonadati</taxon>
        <taxon>Bdellovibrionota</taxon>
        <taxon>Oligoflexia</taxon>
        <taxon>Silvanigrellales</taxon>
        <taxon>Silvanigrellaceae</taxon>
        <taxon>Silvanigrella</taxon>
    </lineage>
</organism>
<keyword evidence="2" id="KW-0808">Transferase</keyword>
<reference evidence="2 3" key="1">
    <citation type="submission" date="2019-10" db="EMBL/GenBank/DDBJ databases">
        <title>New species of Slilvanegrellaceae.</title>
        <authorList>
            <person name="Pitt A."/>
            <person name="Hahn M.W."/>
        </authorList>
    </citation>
    <scope>NUCLEOTIDE SEQUENCE [LARGE SCALE GENOMIC DNA]</scope>
    <source>
        <strain evidence="2 3">SP-Ram-0.45-NSY-1</strain>
    </source>
</reference>
<sequence length="306" mass="35154">MSLYEEKKPHSQDFFGEYRNFWWNQDFIELMAKRWCLNKVNSVLDVGCGIGHWGRVINPFLSKTCVISGIDMESESIHNAIRLTNTYELEKRFHYSVALADQIPFQDNTFDMVTCQTLLIHIKDVIKVLNEMKRVLKPGGLLLAAEPNNSASNLIEHSLSFDDPIEIKLKRIQFALICEKGKSILGLGHNSIGDLIPGYFSQLKLSDIKVYQSDKASPLIPPYHSEEQKVYLKQFSEWIDKDFLMWSYEETKKYFLAGGGILNDFNSNWENLRKSSLDFISGIQNNRTHSAGGIVFYLISGRKIQI</sequence>
<dbReference type="InterPro" id="IPR029063">
    <property type="entry name" value="SAM-dependent_MTases_sf"/>
</dbReference>
<dbReference type="InterPro" id="IPR025714">
    <property type="entry name" value="Methyltranfer_dom"/>
</dbReference>
<dbReference type="GO" id="GO:0032259">
    <property type="term" value="P:methylation"/>
    <property type="evidence" value="ECO:0007669"/>
    <property type="project" value="UniProtKB-KW"/>
</dbReference>
<keyword evidence="3" id="KW-1185">Reference proteome</keyword>
<comment type="caution">
    <text evidence="2">The sequence shown here is derived from an EMBL/GenBank/DDBJ whole genome shotgun (WGS) entry which is preliminary data.</text>
</comment>
<dbReference type="AlphaFoldDB" id="A0A6N6VTI2"/>
<evidence type="ECO:0000259" key="1">
    <source>
        <dbReference type="Pfam" id="PF13847"/>
    </source>
</evidence>
<accession>A0A6N6VTI2</accession>
<dbReference type="Gene3D" id="3.40.50.150">
    <property type="entry name" value="Vaccinia Virus protein VP39"/>
    <property type="match status" value="1"/>
</dbReference>
<dbReference type="Proteomes" id="UP000437748">
    <property type="component" value="Unassembled WGS sequence"/>
</dbReference>
<dbReference type="SUPFAM" id="SSF53335">
    <property type="entry name" value="S-adenosyl-L-methionine-dependent methyltransferases"/>
    <property type="match status" value="1"/>
</dbReference>
<keyword evidence="2" id="KW-0489">Methyltransferase</keyword>
<evidence type="ECO:0000313" key="3">
    <source>
        <dbReference type="Proteomes" id="UP000437748"/>
    </source>
</evidence>
<gene>
    <name evidence="2" type="ORF">GCL60_05105</name>
</gene>
<dbReference type="OrthoDB" id="5289847at2"/>
<dbReference type="CDD" id="cd02440">
    <property type="entry name" value="AdoMet_MTases"/>
    <property type="match status" value="1"/>
</dbReference>
<dbReference type="PANTHER" id="PTHR44068:SF11">
    <property type="entry name" value="GERANYL DIPHOSPHATE 2-C-METHYLTRANSFERASE"/>
    <property type="match status" value="1"/>
</dbReference>
<dbReference type="RefSeq" id="WP_153418977.1">
    <property type="nucleotide sequence ID" value="NZ_WFLM01000002.1"/>
</dbReference>
<evidence type="ECO:0000313" key="2">
    <source>
        <dbReference type="EMBL" id="KAB8039640.1"/>
    </source>
</evidence>
<name>A0A6N6VTI2_9BACT</name>
<dbReference type="EMBL" id="WFLM01000002">
    <property type="protein sequence ID" value="KAB8039640.1"/>
    <property type="molecule type" value="Genomic_DNA"/>
</dbReference>
<dbReference type="InterPro" id="IPR050447">
    <property type="entry name" value="Erg6_SMT_methyltransf"/>
</dbReference>
<dbReference type="GO" id="GO:0008168">
    <property type="term" value="F:methyltransferase activity"/>
    <property type="evidence" value="ECO:0007669"/>
    <property type="project" value="UniProtKB-KW"/>
</dbReference>